<evidence type="ECO:0000313" key="2">
    <source>
        <dbReference type="EMBL" id="GAA0183391.1"/>
    </source>
</evidence>
<name>A0AAV3RU69_LITER</name>
<keyword evidence="3" id="KW-1185">Reference proteome</keyword>
<dbReference type="EMBL" id="BAABME010011199">
    <property type="protein sequence ID" value="GAA0183391.1"/>
    <property type="molecule type" value="Genomic_DNA"/>
</dbReference>
<dbReference type="InterPro" id="IPR001394">
    <property type="entry name" value="Peptidase_C19_UCH"/>
</dbReference>
<evidence type="ECO:0000313" key="3">
    <source>
        <dbReference type="Proteomes" id="UP001454036"/>
    </source>
</evidence>
<keyword evidence="2" id="KW-0378">Hydrolase</keyword>
<organism evidence="2 3">
    <name type="scientific">Lithospermum erythrorhizon</name>
    <name type="common">Purple gromwell</name>
    <name type="synonym">Lithospermum officinale var. erythrorhizon</name>
    <dbReference type="NCBI Taxonomy" id="34254"/>
    <lineage>
        <taxon>Eukaryota</taxon>
        <taxon>Viridiplantae</taxon>
        <taxon>Streptophyta</taxon>
        <taxon>Embryophyta</taxon>
        <taxon>Tracheophyta</taxon>
        <taxon>Spermatophyta</taxon>
        <taxon>Magnoliopsida</taxon>
        <taxon>eudicotyledons</taxon>
        <taxon>Gunneridae</taxon>
        <taxon>Pentapetalae</taxon>
        <taxon>asterids</taxon>
        <taxon>lamiids</taxon>
        <taxon>Boraginales</taxon>
        <taxon>Boraginaceae</taxon>
        <taxon>Boraginoideae</taxon>
        <taxon>Lithospermeae</taxon>
        <taxon>Lithospermum</taxon>
    </lineage>
</organism>
<dbReference type="InterPro" id="IPR028889">
    <property type="entry name" value="USP"/>
</dbReference>
<gene>
    <name evidence="2" type="ORF">LIER_30810</name>
</gene>
<dbReference type="GO" id="GO:0006508">
    <property type="term" value="P:proteolysis"/>
    <property type="evidence" value="ECO:0007669"/>
    <property type="project" value="UniProtKB-KW"/>
</dbReference>
<dbReference type="InterPro" id="IPR050185">
    <property type="entry name" value="Ub_carboxyl-term_hydrolase"/>
</dbReference>
<dbReference type="AlphaFoldDB" id="A0AAV3RU69"/>
<dbReference type="PANTHER" id="PTHR21646:SF46">
    <property type="entry name" value="UBIQUITIN CARBOXYL-TERMINAL HYDROLASE"/>
    <property type="match status" value="1"/>
</dbReference>
<proteinExistence type="predicted"/>
<protein>
    <submittedName>
        <fullName evidence="2">Cysteine protease</fullName>
    </submittedName>
</protein>
<dbReference type="Proteomes" id="UP001454036">
    <property type="component" value="Unassembled WGS sequence"/>
</dbReference>
<reference evidence="2 3" key="1">
    <citation type="submission" date="2024-01" db="EMBL/GenBank/DDBJ databases">
        <title>The complete chloroplast genome sequence of Lithospermum erythrorhizon: insights into the phylogenetic relationship among Boraginaceae species and the maternal lineages of purple gromwells.</title>
        <authorList>
            <person name="Okada T."/>
            <person name="Watanabe K."/>
        </authorList>
    </citation>
    <scope>NUCLEOTIDE SEQUENCE [LARGE SCALE GENOMIC DNA]</scope>
</reference>
<dbReference type="PANTHER" id="PTHR21646">
    <property type="entry name" value="UBIQUITIN CARBOXYL-TERMINAL HYDROLASE"/>
    <property type="match status" value="1"/>
</dbReference>
<keyword evidence="2" id="KW-0645">Protease</keyword>
<dbReference type="PROSITE" id="PS50235">
    <property type="entry name" value="USP_3"/>
    <property type="match status" value="1"/>
</dbReference>
<feature type="domain" description="USP" evidence="1">
    <location>
        <begin position="1"/>
        <end position="139"/>
    </location>
</feature>
<dbReference type="Pfam" id="PF00443">
    <property type="entry name" value="UCH"/>
    <property type="match status" value="1"/>
</dbReference>
<dbReference type="GO" id="GO:0016579">
    <property type="term" value="P:protein deubiquitination"/>
    <property type="evidence" value="ECO:0007669"/>
    <property type="project" value="InterPro"/>
</dbReference>
<dbReference type="CDD" id="cd02674">
    <property type="entry name" value="Peptidase_C19R"/>
    <property type="match status" value="1"/>
</dbReference>
<dbReference type="SUPFAM" id="SSF54001">
    <property type="entry name" value="Cysteine proteinases"/>
    <property type="match status" value="1"/>
</dbReference>
<accession>A0AAV3RU69</accession>
<dbReference type="Gene3D" id="3.90.70.10">
    <property type="entry name" value="Cysteine proteinases"/>
    <property type="match status" value="1"/>
</dbReference>
<evidence type="ECO:0000259" key="1">
    <source>
        <dbReference type="PROSITE" id="PS50235"/>
    </source>
</evidence>
<comment type="caution">
    <text evidence="2">The sequence shown here is derived from an EMBL/GenBank/DDBJ whole genome shotgun (WGS) entry which is preliminary data.</text>
</comment>
<sequence>MKEEPLGPDDMWYCPHCKEHRQAIKKLDLWRLPNILVFHLKRFSYGRWTKDKLDDFVDFPVQNLDLSKYVKCEDASGMSHIYNMYAISNHYGGLAGGHYTAHSKCKDGRWYHFDDSYVSSVEESEVNSSAAYVLFYERVDSDVEAKYSNGGEVGESSQGCEDIF</sequence>
<dbReference type="InterPro" id="IPR038765">
    <property type="entry name" value="Papain-like_cys_pep_sf"/>
</dbReference>
<dbReference type="GO" id="GO:0004843">
    <property type="term" value="F:cysteine-type deubiquitinase activity"/>
    <property type="evidence" value="ECO:0007669"/>
    <property type="project" value="InterPro"/>
</dbReference>